<protein>
    <submittedName>
        <fullName evidence="1">Uncharacterized protein</fullName>
    </submittedName>
</protein>
<evidence type="ECO:0000313" key="1">
    <source>
        <dbReference type="EMBL" id="KIJ94065.1"/>
    </source>
</evidence>
<dbReference type="AlphaFoldDB" id="A0A0C9WRK6"/>
<name>A0A0C9WRK6_9AGAR</name>
<dbReference type="Proteomes" id="UP000054477">
    <property type="component" value="Unassembled WGS sequence"/>
</dbReference>
<gene>
    <name evidence="1" type="ORF">K443DRAFT_125377</name>
</gene>
<dbReference type="EMBL" id="KN838811">
    <property type="protein sequence ID" value="KIJ94065.1"/>
    <property type="molecule type" value="Genomic_DNA"/>
</dbReference>
<organism evidence="1 2">
    <name type="scientific">Laccaria amethystina LaAM-08-1</name>
    <dbReference type="NCBI Taxonomy" id="1095629"/>
    <lineage>
        <taxon>Eukaryota</taxon>
        <taxon>Fungi</taxon>
        <taxon>Dikarya</taxon>
        <taxon>Basidiomycota</taxon>
        <taxon>Agaricomycotina</taxon>
        <taxon>Agaricomycetes</taxon>
        <taxon>Agaricomycetidae</taxon>
        <taxon>Agaricales</taxon>
        <taxon>Agaricineae</taxon>
        <taxon>Hydnangiaceae</taxon>
        <taxon>Laccaria</taxon>
    </lineage>
</organism>
<reference evidence="1 2" key="1">
    <citation type="submission" date="2014-04" db="EMBL/GenBank/DDBJ databases">
        <authorList>
            <consortium name="DOE Joint Genome Institute"/>
            <person name="Kuo A."/>
            <person name="Kohler A."/>
            <person name="Nagy L.G."/>
            <person name="Floudas D."/>
            <person name="Copeland A."/>
            <person name="Barry K.W."/>
            <person name="Cichocki N."/>
            <person name="Veneault-Fourrey C."/>
            <person name="LaButti K."/>
            <person name="Lindquist E.A."/>
            <person name="Lipzen A."/>
            <person name="Lundell T."/>
            <person name="Morin E."/>
            <person name="Murat C."/>
            <person name="Sun H."/>
            <person name="Tunlid A."/>
            <person name="Henrissat B."/>
            <person name="Grigoriev I.V."/>
            <person name="Hibbett D.S."/>
            <person name="Martin F."/>
            <person name="Nordberg H.P."/>
            <person name="Cantor M.N."/>
            <person name="Hua S.X."/>
        </authorList>
    </citation>
    <scope>NUCLEOTIDE SEQUENCE [LARGE SCALE GENOMIC DNA]</scope>
    <source>
        <strain evidence="1 2">LaAM-08-1</strain>
    </source>
</reference>
<keyword evidence="2" id="KW-1185">Reference proteome</keyword>
<evidence type="ECO:0000313" key="2">
    <source>
        <dbReference type="Proteomes" id="UP000054477"/>
    </source>
</evidence>
<sequence>MCYLVDSGSFQAEQSCGFETPRSHLFEYEPGSKLPKNPGSFVTDGFDILFHSAMLAGVVAAHCPHTFEKHHIYEGKSTQARIVDRPFVQCENCPYEGLDIPYDLFAFFAGSPEQIGILPALGLTSPDYAVLSFSPEVLFC</sequence>
<dbReference type="HOGENOM" id="CLU_1835474_0_0_1"/>
<proteinExistence type="predicted"/>
<reference evidence="2" key="2">
    <citation type="submission" date="2015-01" db="EMBL/GenBank/DDBJ databases">
        <title>Evolutionary Origins and Diversification of the Mycorrhizal Mutualists.</title>
        <authorList>
            <consortium name="DOE Joint Genome Institute"/>
            <consortium name="Mycorrhizal Genomics Consortium"/>
            <person name="Kohler A."/>
            <person name="Kuo A."/>
            <person name="Nagy L.G."/>
            <person name="Floudas D."/>
            <person name="Copeland A."/>
            <person name="Barry K.W."/>
            <person name="Cichocki N."/>
            <person name="Veneault-Fourrey C."/>
            <person name="LaButti K."/>
            <person name="Lindquist E.A."/>
            <person name="Lipzen A."/>
            <person name="Lundell T."/>
            <person name="Morin E."/>
            <person name="Murat C."/>
            <person name="Riley R."/>
            <person name="Ohm R."/>
            <person name="Sun H."/>
            <person name="Tunlid A."/>
            <person name="Henrissat B."/>
            <person name="Grigoriev I.V."/>
            <person name="Hibbett D.S."/>
            <person name="Martin F."/>
        </authorList>
    </citation>
    <scope>NUCLEOTIDE SEQUENCE [LARGE SCALE GENOMIC DNA]</scope>
    <source>
        <strain evidence="2">LaAM-08-1</strain>
    </source>
</reference>
<accession>A0A0C9WRK6</accession>